<proteinExistence type="predicted"/>
<evidence type="ECO:0000259" key="3">
    <source>
        <dbReference type="Pfam" id="PF20150"/>
    </source>
</evidence>
<keyword evidence="2" id="KW-1133">Transmembrane helix</keyword>
<dbReference type="AlphaFoldDB" id="A0AAN6FEZ2"/>
<organism evidence="4 5">
    <name type="scientific">Friedmanniomyces endolithicus</name>
    <dbReference type="NCBI Taxonomy" id="329885"/>
    <lineage>
        <taxon>Eukaryota</taxon>
        <taxon>Fungi</taxon>
        <taxon>Dikarya</taxon>
        <taxon>Ascomycota</taxon>
        <taxon>Pezizomycotina</taxon>
        <taxon>Dothideomycetes</taxon>
        <taxon>Dothideomycetidae</taxon>
        <taxon>Mycosphaerellales</taxon>
        <taxon>Teratosphaeriaceae</taxon>
        <taxon>Friedmanniomyces</taxon>
    </lineage>
</organism>
<protein>
    <recommendedName>
        <fullName evidence="3">2EXR domain-containing protein</fullName>
    </recommendedName>
</protein>
<comment type="caution">
    <text evidence="4">The sequence shown here is derived from an EMBL/GenBank/DDBJ whole genome shotgun (WGS) entry which is preliminary data.</text>
</comment>
<dbReference type="InterPro" id="IPR038883">
    <property type="entry name" value="AN11006-like"/>
</dbReference>
<sequence length="336" mass="37487">MRATTAASPVSPQSLESGDLAGSEGIELSTFHNPTISSRHNEAVPNAPVAVSSSISSVRQHGPAEIGQSDCAHLQSTSGFERLPPEVRNRIYHYATPTDMCIWPHTYRPATCARSLNDCHNVYHTAAHALLADPVPSILQICQTTRKEAYPLYLTDNVFMLHLGPESYLETLTWLQAMHPDYMSCIKRIIAQGIVPQWQAHSSHKNHFAVTLNFETSLLETLVEIRGDQRLIHPSTVKIARAWARFAKLSRRGDITPIEQKEAFIATVNDVHDLLDHARWQYSFDKTFTIKRFPRLSPLLVNLLFSSTALSLLIFVLVEVLAPFVGLPRIHAAGND</sequence>
<gene>
    <name evidence="4" type="ORF">LTR82_013945</name>
</gene>
<dbReference type="Pfam" id="PF20150">
    <property type="entry name" value="2EXR"/>
    <property type="match status" value="1"/>
</dbReference>
<dbReference type="PANTHER" id="PTHR42085:SF2">
    <property type="entry name" value="F-BOX DOMAIN-CONTAINING PROTEIN"/>
    <property type="match status" value="1"/>
</dbReference>
<dbReference type="EMBL" id="JASUXU010000065">
    <property type="protein sequence ID" value="KAK0312313.1"/>
    <property type="molecule type" value="Genomic_DNA"/>
</dbReference>
<accession>A0AAN6FEZ2</accession>
<dbReference type="InterPro" id="IPR045518">
    <property type="entry name" value="2EXR"/>
</dbReference>
<evidence type="ECO:0000256" key="2">
    <source>
        <dbReference type="SAM" id="Phobius"/>
    </source>
</evidence>
<evidence type="ECO:0000313" key="4">
    <source>
        <dbReference type="EMBL" id="KAK0312313.1"/>
    </source>
</evidence>
<dbReference type="Proteomes" id="UP001168146">
    <property type="component" value="Unassembled WGS sequence"/>
</dbReference>
<keyword evidence="2" id="KW-0472">Membrane</keyword>
<keyword evidence="2" id="KW-0812">Transmembrane</keyword>
<feature type="transmembrane region" description="Helical" evidence="2">
    <location>
        <begin position="299"/>
        <end position="318"/>
    </location>
</feature>
<reference evidence="4" key="1">
    <citation type="submission" date="2021-12" db="EMBL/GenBank/DDBJ databases">
        <title>Black yeast isolated from Biological Soil Crust.</title>
        <authorList>
            <person name="Kurbessoian T."/>
        </authorList>
    </citation>
    <scope>NUCLEOTIDE SEQUENCE</scope>
    <source>
        <strain evidence="4">CCFEE 5208</strain>
    </source>
</reference>
<evidence type="ECO:0000256" key="1">
    <source>
        <dbReference type="SAM" id="MobiDB-lite"/>
    </source>
</evidence>
<name>A0AAN6FEZ2_9PEZI</name>
<evidence type="ECO:0000313" key="5">
    <source>
        <dbReference type="Proteomes" id="UP001168146"/>
    </source>
</evidence>
<feature type="domain" description="2EXR" evidence="3">
    <location>
        <begin position="80"/>
        <end position="152"/>
    </location>
</feature>
<feature type="compositionally biased region" description="Polar residues" evidence="1">
    <location>
        <begin position="1"/>
        <end position="16"/>
    </location>
</feature>
<dbReference type="PANTHER" id="PTHR42085">
    <property type="entry name" value="F-BOX DOMAIN-CONTAINING PROTEIN"/>
    <property type="match status" value="1"/>
</dbReference>
<feature type="region of interest" description="Disordered" evidence="1">
    <location>
        <begin position="1"/>
        <end position="20"/>
    </location>
</feature>